<reference evidence="2" key="1">
    <citation type="submission" date="2015-11" db="EMBL/GenBank/DDBJ databases">
        <authorList>
            <person name="Varghese N."/>
        </authorList>
    </citation>
    <scope>NUCLEOTIDE SEQUENCE [LARGE SCALE GENOMIC DNA]</scope>
    <source>
        <strain evidence="2">JGI-23</strain>
    </source>
</reference>
<organism evidence="1 2">
    <name type="scientific">Candidatus Chryseopegocella kryptomonas</name>
    <dbReference type="NCBI Taxonomy" id="1633643"/>
    <lineage>
        <taxon>Bacteria</taxon>
        <taxon>Pseudomonadati</taxon>
        <taxon>Candidatus Kryptoniota</taxon>
        <taxon>Candidatus Chryseopegocella</taxon>
    </lineage>
</organism>
<accession>A0A0P1MW31</accession>
<dbReference type="AlphaFoldDB" id="A0A0P1MW31"/>
<evidence type="ECO:0000313" key="1">
    <source>
        <dbReference type="EMBL" id="CUT00141.1"/>
    </source>
</evidence>
<gene>
    <name evidence="1" type="ORF">JGI23_00794</name>
</gene>
<keyword evidence="2" id="KW-1185">Reference proteome</keyword>
<protein>
    <submittedName>
        <fullName evidence="1">Uncharacterized protein</fullName>
    </submittedName>
</protein>
<name>A0A0P1MW31_9BACT</name>
<dbReference type="EMBL" id="CZVW01000007">
    <property type="protein sequence ID" value="CUT00141.1"/>
    <property type="molecule type" value="Genomic_DNA"/>
</dbReference>
<sequence length="106" mass="12927">MKEMKEVKILQDNWEEFLNFMKQRYPLYHLSNVFVRDIEYAIIDYFLNKGRKISFSEAEYLAQKFSEFMVEKGIFKTVKNEYNRVWTLNYPAFKKQSVQKEGETKT</sequence>
<proteinExistence type="predicted"/>
<dbReference type="Proteomes" id="UP000199197">
    <property type="component" value="Unassembled WGS sequence"/>
</dbReference>
<evidence type="ECO:0000313" key="2">
    <source>
        <dbReference type="Proteomes" id="UP000199197"/>
    </source>
</evidence>